<accession>A0A0E9X8L4</accession>
<protein>
    <recommendedName>
        <fullName evidence="3">FAM21/CAPZIP domain-containing protein</fullName>
    </recommendedName>
</protein>
<proteinExistence type="predicted"/>
<feature type="region of interest" description="Disordered" evidence="1">
    <location>
        <begin position="93"/>
        <end position="143"/>
    </location>
</feature>
<feature type="compositionally biased region" description="Low complexity" evidence="1">
    <location>
        <begin position="97"/>
        <end position="110"/>
    </location>
</feature>
<sequence>MPFLDEEDNNIFGVERSTAVTVTKEPPTESNPSKQDIFQDEKQEAPKKRKGKALDASLFDDNVDIFADLTTTIKPKEKKSKKKVETKSIFDDDMDDIFSSGTVKPVVKPQSKSKKSQPSKDANVAEDTYHSIFDDPLNALGGK</sequence>
<dbReference type="AlphaFoldDB" id="A0A0E9X8L4"/>
<dbReference type="EMBL" id="GBXM01010539">
    <property type="protein sequence ID" value="JAH98038.1"/>
    <property type="molecule type" value="Transcribed_RNA"/>
</dbReference>
<reference evidence="2" key="2">
    <citation type="journal article" date="2015" name="Fish Shellfish Immunol.">
        <title>Early steps in the European eel (Anguilla anguilla)-Vibrio vulnificus interaction in the gills: Role of the RtxA13 toxin.</title>
        <authorList>
            <person name="Callol A."/>
            <person name="Pajuelo D."/>
            <person name="Ebbesson L."/>
            <person name="Teles M."/>
            <person name="MacKenzie S."/>
            <person name="Amaro C."/>
        </authorList>
    </citation>
    <scope>NUCLEOTIDE SEQUENCE</scope>
</reference>
<reference evidence="2" key="1">
    <citation type="submission" date="2014-11" db="EMBL/GenBank/DDBJ databases">
        <authorList>
            <person name="Amaro Gonzalez C."/>
        </authorList>
    </citation>
    <scope>NUCLEOTIDE SEQUENCE</scope>
</reference>
<evidence type="ECO:0000313" key="2">
    <source>
        <dbReference type="EMBL" id="JAH98038.1"/>
    </source>
</evidence>
<feature type="region of interest" description="Disordered" evidence="1">
    <location>
        <begin position="1"/>
        <end position="53"/>
    </location>
</feature>
<evidence type="ECO:0008006" key="3">
    <source>
        <dbReference type="Google" id="ProtNLM"/>
    </source>
</evidence>
<organism evidence="2">
    <name type="scientific">Anguilla anguilla</name>
    <name type="common">European freshwater eel</name>
    <name type="synonym">Muraena anguilla</name>
    <dbReference type="NCBI Taxonomy" id="7936"/>
    <lineage>
        <taxon>Eukaryota</taxon>
        <taxon>Metazoa</taxon>
        <taxon>Chordata</taxon>
        <taxon>Craniata</taxon>
        <taxon>Vertebrata</taxon>
        <taxon>Euteleostomi</taxon>
        <taxon>Actinopterygii</taxon>
        <taxon>Neopterygii</taxon>
        <taxon>Teleostei</taxon>
        <taxon>Anguilliformes</taxon>
        <taxon>Anguillidae</taxon>
        <taxon>Anguilla</taxon>
    </lineage>
</organism>
<feature type="compositionally biased region" description="Basic and acidic residues" evidence="1">
    <location>
        <begin position="37"/>
        <end position="46"/>
    </location>
</feature>
<name>A0A0E9X8L4_ANGAN</name>
<evidence type="ECO:0000256" key="1">
    <source>
        <dbReference type="SAM" id="MobiDB-lite"/>
    </source>
</evidence>